<reference evidence="3" key="1">
    <citation type="submission" date="2016-11" db="UniProtKB">
        <authorList>
            <consortium name="WormBaseParasite"/>
        </authorList>
    </citation>
    <scope>IDENTIFICATION</scope>
</reference>
<keyword evidence="2" id="KW-1185">Reference proteome</keyword>
<organism evidence="2 3">
    <name type="scientific">Steinernema glaseri</name>
    <dbReference type="NCBI Taxonomy" id="37863"/>
    <lineage>
        <taxon>Eukaryota</taxon>
        <taxon>Metazoa</taxon>
        <taxon>Ecdysozoa</taxon>
        <taxon>Nematoda</taxon>
        <taxon>Chromadorea</taxon>
        <taxon>Rhabditida</taxon>
        <taxon>Tylenchina</taxon>
        <taxon>Panagrolaimomorpha</taxon>
        <taxon>Strongyloidoidea</taxon>
        <taxon>Steinernematidae</taxon>
        <taxon>Steinernema</taxon>
    </lineage>
</organism>
<keyword evidence="1" id="KW-0812">Transmembrane</keyword>
<evidence type="ECO:0000256" key="1">
    <source>
        <dbReference type="SAM" id="Phobius"/>
    </source>
</evidence>
<feature type="transmembrane region" description="Helical" evidence="1">
    <location>
        <begin position="70"/>
        <end position="95"/>
    </location>
</feature>
<evidence type="ECO:0000313" key="2">
    <source>
        <dbReference type="Proteomes" id="UP000095287"/>
    </source>
</evidence>
<name>A0A1I7ZTP2_9BILA</name>
<feature type="transmembrane region" description="Helical" evidence="1">
    <location>
        <begin position="12"/>
        <end position="31"/>
    </location>
</feature>
<keyword evidence="1" id="KW-1133">Transmembrane helix</keyword>
<proteinExistence type="predicted"/>
<dbReference type="Proteomes" id="UP000095287">
    <property type="component" value="Unplaced"/>
</dbReference>
<sequence length="119" mass="12805">MSGAELRCRMIPYGSVIATCVAAAGCIVFFVNYDRGLTKFIAQVNAVYSAAQNKNLIDFSTKAITIPVSLGFSALAVAFLISSFICTVVIADILCRSSCRIFKNIQEPPVLLLQRPLPG</sequence>
<dbReference type="AlphaFoldDB" id="A0A1I7ZTP2"/>
<protein>
    <submittedName>
        <fullName evidence="3">Col_cuticle_N domain-containing protein</fullName>
    </submittedName>
</protein>
<accession>A0A1I7ZTP2</accession>
<keyword evidence="1" id="KW-0472">Membrane</keyword>
<dbReference type="PROSITE" id="PS51257">
    <property type="entry name" value="PROKAR_LIPOPROTEIN"/>
    <property type="match status" value="1"/>
</dbReference>
<dbReference type="WBParaSite" id="L893_g29429.t1">
    <property type="protein sequence ID" value="L893_g29429.t1"/>
    <property type="gene ID" value="L893_g29429"/>
</dbReference>
<evidence type="ECO:0000313" key="3">
    <source>
        <dbReference type="WBParaSite" id="L893_g29429.t1"/>
    </source>
</evidence>